<evidence type="ECO:0000313" key="2">
    <source>
        <dbReference type="EMBL" id="TKY89688.1"/>
    </source>
</evidence>
<evidence type="ECO:0000256" key="1">
    <source>
        <dbReference type="SAM" id="SignalP"/>
    </source>
</evidence>
<protein>
    <submittedName>
        <fullName evidence="2">Uncharacterized protein</fullName>
    </submittedName>
</protein>
<dbReference type="KEGG" id="sgra:EX895_001473"/>
<dbReference type="OrthoDB" id="10542745at2759"/>
<keyword evidence="3" id="KW-1185">Reference proteome</keyword>
<proteinExistence type="predicted"/>
<evidence type="ECO:0000313" key="3">
    <source>
        <dbReference type="Proteomes" id="UP000306050"/>
    </source>
</evidence>
<sequence>MKIATFALLVAFSFLELFCAQGTAAPAVQPAFQSGRILERRTRDSNGRILQGSPVSNGLVLQGQPAASGRALLRVHTIPSWWTAWSRHQGSAFVTPFDGNRLVSERLLELRRHVTVMEAIRNAAFHDPMLTAEDKEKISGSFNNWSEIDINEHDPNGLSRVGLSFEQDVNKLEKLREVLGNFAPYFRP</sequence>
<dbReference type="EMBL" id="SRRM01000004">
    <property type="protein sequence ID" value="TKY89688.1"/>
    <property type="molecule type" value="Genomic_DNA"/>
</dbReference>
<keyword evidence="1" id="KW-0732">Signal</keyword>
<dbReference type="RefSeq" id="XP_029741673.1">
    <property type="nucleotide sequence ID" value="XM_029882072.1"/>
</dbReference>
<organism evidence="2 3">
    <name type="scientific">Sporisorium graminicola</name>
    <dbReference type="NCBI Taxonomy" id="280036"/>
    <lineage>
        <taxon>Eukaryota</taxon>
        <taxon>Fungi</taxon>
        <taxon>Dikarya</taxon>
        <taxon>Basidiomycota</taxon>
        <taxon>Ustilaginomycotina</taxon>
        <taxon>Ustilaginomycetes</taxon>
        <taxon>Ustilaginales</taxon>
        <taxon>Ustilaginaceae</taxon>
        <taxon>Sporisorium</taxon>
    </lineage>
</organism>
<feature type="chain" id="PRO_5020395855" evidence="1">
    <location>
        <begin position="21"/>
        <end position="188"/>
    </location>
</feature>
<dbReference type="GeneID" id="40724368"/>
<reference evidence="2 3" key="1">
    <citation type="submission" date="2019-05" db="EMBL/GenBank/DDBJ databases">
        <title>Sporisorium graminicola CBS 10092 draft sequencing and annotation.</title>
        <authorList>
            <person name="Solano-Gonzalez S."/>
            <person name="Caddick M.X."/>
            <person name="Darby A."/>
        </authorList>
    </citation>
    <scope>NUCLEOTIDE SEQUENCE [LARGE SCALE GENOMIC DNA]</scope>
    <source>
        <strain evidence="2 3">CBS 10092</strain>
    </source>
</reference>
<feature type="signal peptide" evidence="1">
    <location>
        <begin position="1"/>
        <end position="20"/>
    </location>
</feature>
<name>A0A4U7L1N4_9BASI</name>
<dbReference type="Proteomes" id="UP000306050">
    <property type="component" value="Chromosome SGRAM_11"/>
</dbReference>
<gene>
    <name evidence="2" type="ORF">EX895_001473</name>
</gene>
<dbReference type="AlphaFoldDB" id="A0A4U7L1N4"/>
<accession>A0A4U7L1N4</accession>
<comment type="caution">
    <text evidence="2">The sequence shown here is derived from an EMBL/GenBank/DDBJ whole genome shotgun (WGS) entry which is preliminary data.</text>
</comment>